<keyword evidence="1" id="KW-0732">Signal</keyword>
<organism evidence="3 4">
    <name type="scientific">Aliivibrio salmonicida (strain LFI1238)</name>
    <name type="common">Vibrio salmonicida (strain LFI1238)</name>
    <dbReference type="NCBI Taxonomy" id="316275"/>
    <lineage>
        <taxon>Bacteria</taxon>
        <taxon>Pseudomonadati</taxon>
        <taxon>Pseudomonadota</taxon>
        <taxon>Gammaproteobacteria</taxon>
        <taxon>Vibrionales</taxon>
        <taxon>Vibrionaceae</taxon>
        <taxon>Aliivibrio</taxon>
    </lineage>
</organism>
<dbReference type="InterPro" id="IPR027385">
    <property type="entry name" value="Beta-barrel_OMP"/>
</dbReference>
<dbReference type="KEGG" id="vsa:VSAL_I1475"/>
<accession>B6EL61</accession>
<proteinExistence type="predicted"/>
<feature type="domain" description="Outer membrane protein beta-barrel" evidence="2">
    <location>
        <begin position="39"/>
        <end position="206"/>
    </location>
</feature>
<protein>
    <submittedName>
        <fullName evidence="3">Outer membrane protein</fullName>
    </submittedName>
</protein>
<sequence length="212" mass="23522">MAYSYENPSGYAISSLLVDKYTAASIFVWNKTVYKILPLLVTVCSFSTFAEETNTPYQDVYVAAGYSSHEISDKTGDAFDAFDGYFGARNIYANSFFVGGEVEGKIIKNSSLKDSTGFKEKYAFSANIPLGKRFELSDAIDLDAYGLIGYSMLKTEPSMDDSSYGFKYGAGVDLNMTDWFIGVRYTTVDLHSDVDQKDISLLVGYKLHSLFN</sequence>
<dbReference type="AlphaFoldDB" id="B6EL61"/>
<evidence type="ECO:0000313" key="3">
    <source>
        <dbReference type="EMBL" id="CAQ79160.1"/>
    </source>
</evidence>
<name>B6EL61_ALISL</name>
<dbReference type="InterPro" id="IPR011250">
    <property type="entry name" value="OMP/PagP_B-barrel"/>
</dbReference>
<dbReference type="Proteomes" id="UP000001730">
    <property type="component" value="Chromosome 1"/>
</dbReference>
<dbReference type="SUPFAM" id="SSF56925">
    <property type="entry name" value="OMPA-like"/>
    <property type="match status" value="1"/>
</dbReference>
<dbReference type="EMBL" id="FM178379">
    <property type="protein sequence ID" value="CAQ79160.1"/>
    <property type="molecule type" value="Genomic_DNA"/>
</dbReference>
<evidence type="ECO:0000313" key="4">
    <source>
        <dbReference type="Proteomes" id="UP000001730"/>
    </source>
</evidence>
<dbReference type="Pfam" id="PF13505">
    <property type="entry name" value="OMP_b-brl"/>
    <property type="match status" value="1"/>
</dbReference>
<evidence type="ECO:0000256" key="1">
    <source>
        <dbReference type="ARBA" id="ARBA00022729"/>
    </source>
</evidence>
<evidence type="ECO:0000259" key="2">
    <source>
        <dbReference type="Pfam" id="PF13505"/>
    </source>
</evidence>
<keyword evidence="4" id="KW-1185">Reference proteome</keyword>
<gene>
    <name evidence="3" type="ordered locus">VSAL_I1475</name>
</gene>
<dbReference type="HOGENOM" id="CLU_1524504_0_0_6"/>
<reference evidence="3 4" key="1">
    <citation type="journal article" date="2008" name="BMC Genomics">
        <title>The genome sequence of the fish pathogen Aliivibrio salmonicida strain LFI1238 shows extensive evidence of gene decay.</title>
        <authorList>
            <person name="Hjerde E."/>
            <person name="Lorentzen M.S."/>
            <person name="Holden M.T."/>
            <person name="Seeger K."/>
            <person name="Paulsen S."/>
            <person name="Bason N."/>
            <person name="Churcher C."/>
            <person name="Harris D."/>
            <person name="Norbertczak H."/>
            <person name="Quail M.A."/>
            <person name="Sanders S."/>
            <person name="Thurston S."/>
            <person name="Parkhill J."/>
            <person name="Willassen N.P."/>
            <person name="Thomson N.R."/>
        </authorList>
    </citation>
    <scope>NUCLEOTIDE SEQUENCE [LARGE SCALE GENOMIC DNA]</scope>
    <source>
        <strain evidence="3 4">LFI1238</strain>
    </source>
</reference>
<dbReference type="eggNOG" id="ENOG50303MP">
    <property type="taxonomic scope" value="Bacteria"/>
</dbReference>